<evidence type="ECO:0000256" key="1">
    <source>
        <dbReference type="SAM" id="MobiDB-lite"/>
    </source>
</evidence>
<organism evidence="3 4">
    <name type="scientific">Paenibacillus eucommiae</name>
    <dbReference type="NCBI Taxonomy" id="1355755"/>
    <lineage>
        <taxon>Bacteria</taxon>
        <taxon>Bacillati</taxon>
        <taxon>Bacillota</taxon>
        <taxon>Bacilli</taxon>
        <taxon>Bacillales</taxon>
        <taxon>Paenibacillaceae</taxon>
        <taxon>Paenibacillus</taxon>
    </lineage>
</organism>
<keyword evidence="4" id="KW-1185">Reference proteome</keyword>
<evidence type="ECO:0008006" key="5">
    <source>
        <dbReference type="Google" id="ProtNLM"/>
    </source>
</evidence>
<feature type="signal peptide" evidence="2">
    <location>
        <begin position="1"/>
        <end position="20"/>
    </location>
</feature>
<reference evidence="3 4" key="1">
    <citation type="submission" date="2021-03" db="EMBL/GenBank/DDBJ databases">
        <title>Genomic Encyclopedia of Type Strains, Phase IV (KMG-IV): sequencing the most valuable type-strain genomes for metagenomic binning, comparative biology and taxonomic classification.</title>
        <authorList>
            <person name="Goeker M."/>
        </authorList>
    </citation>
    <scope>NUCLEOTIDE SEQUENCE [LARGE SCALE GENOMIC DNA]</scope>
    <source>
        <strain evidence="3 4">DSM 26048</strain>
    </source>
</reference>
<name>A0ABS4J1K3_9BACL</name>
<dbReference type="Proteomes" id="UP001519287">
    <property type="component" value="Unassembled WGS sequence"/>
</dbReference>
<evidence type="ECO:0000256" key="2">
    <source>
        <dbReference type="SAM" id="SignalP"/>
    </source>
</evidence>
<dbReference type="PROSITE" id="PS51257">
    <property type="entry name" value="PROKAR_LIPOPROTEIN"/>
    <property type="match status" value="1"/>
</dbReference>
<sequence>MKKITLLIFVVSILTACSTAGEGISPSSTNQNTYTPIKSPSHSPNNNKSVHEPVVTKTIQSEEQLREELREKHKHQGELDLDHLKIIGGGRQVNHPFKRYRLHQEANIVVPIPISKNSIYMCVHYTSKSKLLT</sequence>
<dbReference type="RefSeq" id="WP_209975588.1">
    <property type="nucleotide sequence ID" value="NZ_JAGGLB010000020.1"/>
</dbReference>
<keyword evidence="2" id="KW-0732">Signal</keyword>
<evidence type="ECO:0000313" key="3">
    <source>
        <dbReference type="EMBL" id="MBP1993709.1"/>
    </source>
</evidence>
<feature type="region of interest" description="Disordered" evidence="1">
    <location>
        <begin position="21"/>
        <end position="52"/>
    </location>
</feature>
<feature type="compositionally biased region" description="Polar residues" evidence="1">
    <location>
        <begin position="25"/>
        <end position="36"/>
    </location>
</feature>
<gene>
    <name evidence="3" type="ORF">J2Z66_005335</name>
</gene>
<feature type="compositionally biased region" description="Low complexity" evidence="1">
    <location>
        <begin position="38"/>
        <end position="48"/>
    </location>
</feature>
<accession>A0ABS4J1K3</accession>
<evidence type="ECO:0000313" key="4">
    <source>
        <dbReference type="Proteomes" id="UP001519287"/>
    </source>
</evidence>
<dbReference type="EMBL" id="JAGGLB010000020">
    <property type="protein sequence ID" value="MBP1993709.1"/>
    <property type="molecule type" value="Genomic_DNA"/>
</dbReference>
<protein>
    <recommendedName>
        <fullName evidence="5">Lipoprotein</fullName>
    </recommendedName>
</protein>
<proteinExistence type="predicted"/>
<feature type="chain" id="PRO_5046385754" description="Lipoprotein" evidence="2">
    <location>
        <begin position="21"/>
        <end position="133"/>
    </location>
</feature>
<comment type="caution">
    <text evidence="3">The sequence shown here is derived from an EMBL/GenBank/DDBJ whole genome shotgun (WGS) entry which is preliminary data.</text>
</comment>